<evidence type="ECO:0000313" key="5">
    <source>
        <dbReference type="Proteomes" id="UP001205357"/>
    </source>
</evidence>
<reference evidence="4 5" key="1">
    <citation type="submission" date="2022-04" db="EMBL/GenBank/DDBJ databases">
        <title>Proposal of a three novel species of Scandinavium, Scandinavium hiltneri, Scandinavium manionii, Scandinavium tedordense.</title>
        <authorList>
            <person name="Maddock D.W."/>
            <person name="Brady C.L."/>
            <person name="Denman S."/>
            <person name="Arnold D."/>
        </authorList>
    </citation>
    <scope>NUCLEOTIDE SEQUENCE [LARGE SCALE GENOMIC DNA]</scope>
    <source>
        <strain evidence="4 5">H11S7</strain>
    </source>
</reference>
<proteinExistence type="predicted"/>
<protein>
    <recommendedName>
        <fullName evidence="6">Protein YebF</fullName>
    </recommendedName>
</protein>
<dbReference type="NCBIfam" id="NF010224">
    <property type="entry name" value="PRK13680.1"/>
    <property type="match status" value="1"/>
</dbReference>
<dbReference type="Proteomes" id="UP001205357">
    <property type="component" value="Unassembled WGS sequence"/>
</dbReference>
<evidence type="ECO:0000256" key="2">
    <source>
        <dbReference type="PROSITE-ProRule" id="PRU01323"/>
    </source>
</evidence>
<dbReference type="InterPro" id="IPR038703">
    <property type="entry name" value="YebF/Cmi_sf"/>
</dbReference>
<gene>
    <name evidence="4" type="ORF">MUU47_09440</name>
</gene>
<feature type="chain" id="PRO_5046349674" description="Protein YebF" evidence="3">
    <location>
        <begin position="22"/>
        <end position="115"/>
    </location>
</feature>
<feature type="disulfide bond" evidence="2">
    <location>
        <begin position="32"/>
        <end position="105"/>
    </location>
</feature>
<evidence type="ECO:0000313" key="4">
    <source>
        <dbReference type="EMBL" id="MCS2161344.1"/>
    </source>
</evidence>
<name>A0ABT2E0G3_9ENTR</name>
<keyword evidence="1 2" id="KW-1015">Disulfide bond</keyword>
<organism evidence="4 5">
    <name type="scientific">Scandinavium hiltneri</name>
    <dbReference type="NCBI Taxonomy" id="2926519"/>
    <lineage>
        <taxon>Bacteria</taxon>
        <taxon>Pseudomonadati</taxon>
        <taxon>Pseudomonadota</taxon>
        <taxon>Gammaproteobacteria</taxon>
        <taxon>Enterobacterales</taxon>
        <taxon>Enterobacteriaceae</taxon>
        <taxon>Scandinavium</taxon>
    </lineage>
</organism>
<dbReference type="Pfam" id="PF13995">
    <property type="entry name" value="YebF"/>
    <property type="match status" value="1"/>
</dbReference>
<dbReference type="PROSITE" id="PS51979">
    <property type="entry name" value="YEBF_CMI"/>
    <property type="match status" value="1"/>
</dbReference>
<comment type="caution">
    <text evidence="4">The sequence shown here is derived from an EMBL/GenBank/DDBJ whole genome shotgun (WGS) entry which is preliminary data.</text>
</comment>
<keyword evidence="5" id="KW-1185">Reference proteome</keyword>
<dbReference type="Gene3D" id="3.10.450.300">
    <property type="entry name" value="YebF/Colicin-M immunity protein"/>
    <property type="match status" value="1"/>
</dbReference>
<dbReference type="NCBIfam" id="NF041240">
    <property type="entry name" value="YebF_not_Cmi"/>
    <property type="match status" value="1"/>
</dbReference>
<keyword evidence="3" id="KW-0732">Signal</keyword>
<sequence length="115" mass="12549">MKKRTVMTAVLLLMSSVAVQAASEKTVSISKCEGLDADGIAATVKQDYTQNRINQWADDQKTLGQIDPVAWINPHDVTGKKDKWKVPLTVRGTNTDLHYVVTVDCAAGSATYRAQ</sequence>
<evidence type="ECO:0000256" key="1">
    <source>
        <dbReference type="ARBA" id="ARBA00023157"/>
    </source>
</evidence>
<feature type="signal peptide" evidence="3">
    <location>
        <begin position="1"/>
        <end position="21"/>
    </location>
</feature>
<evidence type="ECO:0000256" key="3">
    <source>
        <dbReference type="SAM" id="SignalP"/>
    </source>
</evidence>
<accession>A0ABT2E0G3</accession>
<dbReference type="RefSeq" id="WP_125353805.1">
    <property type="nucleotide sequence ID" value="NZ_JALIGE010000072.1"/>
</dbReference>
<dbReference type="InterPro" id="IPR025603">
    <property type="entry name" value="YebF/ColM_immunity"/>
</dbReference>
<dbReference type="EMBL" id="JALIGE010000072">
    <property type="protein sequence ID" value="MCS2161344.1"/>
    <property type="molecule type" value="Genomic_DNA"/>
</dbReference>
<evidence type="ECO:0008006" key="6">
    <source>
        <dbReference type="Google" id="ProtNLM"/>
    </source>
</evidence>